<proteinExistence type="predicted"/>
<accession>A0A0E9RGL8</accession>
<reference evidence="1" key="2">
    <citation type="journal article" date="2015" name="Fish Shellfish Immunol.">
        <title>Early steps in the European eel (Anguilla anguilla)-Vibrio vulnificus interaction in the gills: Role of the RtxA13 toxin.</title>
        <authorList>
            <person name="Callol A."/>
            <person name="Pajuelo D."/>
            <person name="Ebbesson L."/>
            <person name="Teles M."/>
            <person name="MacKenzie S."/>
            <person name="Amaro C."/>
        </authorList>
    </citation>
    <scope>NUCLEOTIDE SEQUENCE</scope>
</reference>
<reference evidence="1" key="1">
    <citation type="submission" date="2014-11" db="EMBL/GenBank/DDBJ databases">
        <authorList>
            <person name="Amaro Gonzalez C."/>
        </authorList>
    </citation>
    <scope>NUCLEOTIDE SEQUENCE</scope>
</reference>
<sequence>MSESYMPNMQLPAKVSLIEVDFQVQIPGVAQSLNSSIRS</sequence>
<protein>
    <submittedName>
        <fullName evidence="1">Uncharacterized protein</fullName>
    </submittedName>
</protein>
<dbReference type="AlphaFoldDB" id="A0A0E9RGL8"/>
<evidence type="ECO:0000313" key="1">
    <source>
        <dbReference type="EMBL" id="JAH27620.1"/>
    </source>
</evidence>
<organism evidence="1">
    <name type="scientific">Anguilla anguilla</name>
    <name type="common">European freshwater eel</name>
    <name type="synonym">Muraena anguilla</name>
    <dbReference type="NCBI Taxonomy" id="7936"/>
    <lineage>
        <taxon>Eukaryota</taxon>
        <taxon>Metazoa</taxon>
        <taxon>Chordata</taxon>
        <taxon>Craniata</taxon>
        <taxon>Vertebrata</taxon>
        <taxon>Euteleostomi</taxon>
        <taxon>Actinopterygii</taxon>
        <taxon>Neopterygii</taxon>
        <taxon>Teleostei</taxon>
        <taxon>Anguilliformes</taxon>
        <taxon>Anguillidae</taxon>
        <taxon>Anguilla</taxon>
    </lineage>
</organism>
<dbReference type="EMBL" id="GBXM01080957">
    <property type="protein sequence ID" value="JAH27620.1"/>
    <property type="molecule type" value="Transcribed_RNA"/>
</dbReference>
<name>A0A0E9RGL8_ANGAN</name>